<comment type="caution">
    <text evidence="5">The sequence shown here is derived from an EMBL/GenBank/DDBJ whole genome shotgun (WGS) entry which is preliminary data.</text>
</comment>
<reference evidence="5 6" key="1">
    <citation type="journal article" date="2016" name="Nat. Commun.">
        <title>Thousands of microbial genomes shed light on interconnected biogeochemical processes in an aquifer system.</title>
        <authorList>
            <person name="Anantharaman K."/>
            <person name="Brown C.T."/>
            <person name="Hug L.A."/>
            <person name="Sharon I."/>
            <person name="Castelle C.J."/>
            <person name="Probst A.J."/>
            <person name="Thomas B.C."/>
            <person name="Singh A."/>
            <person name="Wilkins M.J."/>
            <person name="Karaoz U."/>
            <person name="Brodie E.L."/>
            <person name="Williams K.H."/>
            <person name="Hubbard S.S."/>
            <person name="Banfield J.F."/>
        </authorList>
    </citation>
    <scope>NUCLEOTIDE SEQUENCE [LARGE SCALE GENOMIC DNA]</scope>
</reference>
<sequence length="170" mass="19294">MAKQADEVLENIQKAQKRTFLPIIGRVKGQVLVRIVESENPQRILEIGTLVGYSAILMAKHLPKGAKIVSIEVDKNSASQARKNIAEAQLEEKIELIVGDARREIKKLKEKFDVLFLDAAKEQYLKLAEPKLKEGAIVVADNVKIFKDDMADFLEYVRQSGRFRSERIDF</sequence>
<dbReference type="PANTHER" id="PTHR43836:SF9">
    <property type="entry name" value="O-METHYLTRANSFERASE"/>
    <property type="match status" value="1"/>
</dbReference>
<organism evidence="5 6">
    <name type="scientific">Candidatus Curtissbacteria bacterium RIFCSPHIGHO2_12_41_11</name>
    <dbReference type="NCBI Taxonomy" id="1797718"/>
    <lineage>
        <taxon>Bacteria</taxon>
        <taxon>Candidatus Curtissiibacteriota</taxon>
    </lineage>
</organism>
<dbReference type="GO" id="GO:0032259">
    <property type="term" value="P:methylation"/>
    <property type="evidence" value="ECO:0007669"/>
    <property type="project" value="UniProtKB-KW"/>
</dbReference>
<name>A0A1F5H611_9BACT</name>
<dbReference type="Pfam" id="PF01596">
    <property type="entry name" value="Methyltransf_3"/>
    <property type="match status" value="1"/>
</dbReference>
<protein>
    <recommendedName>
        <fullName evidence="7">Methyltransferase domain-containing protein</fullName>
    </recommendedName>
</protein>
<dbReference type="EMBL" id="MFBH01000026">
    <property type="protein sequence ID" value="OGD99495.1"/>
    <property type="molecule type" value="Genomic_DNA"/>
</dbReference>
<evidence type="ECO:0000256" key="3">
    <source>
        <dbReference type="ARBA" id="ARBA00022691"/>
    </source>
</evidence>
<keyword evidence="4" id="KW-0175">Coiled coil</keyword>
<dbReference type="GO" id="GO:0008171">
    <property type="term" value="F:O-methyltransferase activity"/>
    <property type="evidence" value="ECO:0007669"/>
    <property type="project" value="InterPro"/>
</dbReference>
<feature type="non-terminal residue" evidence="5">
    <location>
        <position position="170"/>
    </location>
</feature>
<dbReference type="PANTHER" id="PTHR43836">
    <property type="entry name" value="CATECHOL O-METHYLTRANSFERASE 1-RELATED"/>
    <property type="match status" value="1"/>
</dbReference>
<feature type="coiled-coil region" evidence="4">
    <location>
        <begin position="71"/>
        <end position="111"/>
    </location>
</feature>
<evidence type="ECO:0000256" key="4">
    <source>
        <dbReference type="SAM" id="Coils"/>
    </source>
</evidence>
<dbReference type="Gene3D" id="3.40.50.150">
    <property type="entry name" value="Vaccinia Virus protein VP39"/>
    <property type="match status" value="1"/>
</dbReference>
<keyword evidence="1" id="KW-0489">Methyltransferase</keyword>
<proteinExistence type="predicted"/>
<dbReference type="AlphaFoldDB" id="A0A1F5H611"/>
<evidence type="ECO:0000313" key="5">
    <source>
        <dbReference type="EMBL" id="OGD99495.1"/>
    </source>
</evidence>
<keyword evidence="2" id="KW-0808">Transferase</keyword>
<evidence type="ECO:0000256" key="2">
    <source>
        <dbReference type="ARBA" id="ARBA00022679"/>
    </source>
</evidence>
<dbReference type="PROSITE" id="PS51682">
    <property type="entry name" value="SAM_OMT_I"/>
    <property type="match status" value="1"/>
</dbReference>
<keyword evidence="3" id="KW-0949">S-adenosyl-L-methionine</keyword>
<dbReference type="SUPFAM" id="SSF53335">
    <property type="entry name" value="S-adenosyl-L-methionine-dependent methyltransferases"/>
    <property type="match status" value="1"/>
</dbReference>
<evidence type="ECO:0008006" key="7">
    <source>
        <dbReference type="Google" id="ProtNLM"/>
    </source>
</evidence>
<dbReference type="Proteomes" id="UP000178393">
    <property type="component" value="Unassembled WGS sequence"/>
</dbReference>
<evidence type="ECO:0000256" key="1">
    <source>
        <dbReference type="ARBA" id="ARBA00022603"/>
    </source>
</evidence>
<dbReference type="InterPro" id="IPR002935">
    <property type="entry name" value="SAM_O-MeTrfase"/>
</dbReference>
<accession>A0A1F5H611</accession>
<dbReference type="CDD" id="cd02440">
    <property type="entry name" value="AdoMet_MTases"/>
    <property type="match status" value="1"/>
</dbReference>
<evidence type="ECO:0000313" key="6">
    <source>
        <dbReference type="Proteomes" id="UP000178393"/>
    </source>
</evidence>
<dbReference type="InterPro" id="IPR029063">
    <property type="entry name" value="SAM-dependent_MTases_sf"/>
</dbReference>
<gene>
    <name evidence="5" type="ORF">A2W45_04130</name>
</gene>